<feature type="domain" description="Polysaccharide pyruvyl transferase" evidence="2">
    <location>
        <begin position="17"/>
        <end position="272"/>
    </location>
</feature>
<feature type="transmembrane region" description="Helical" evidence="1">
    <location>
        <begin position="61"/>
        <end position="79"/>
    </location>
</feature>
<evidence type="ECO:0000256" key="1">
    <source>
        <dbReference type="SAM" id="Phobius"/>
    </source>
</evidence>
<keyword evidence="1" id="KW-1133">Transmembrane helix</keyword>
<dbReference type="RefSeq" id="WP_146164394.1">
    <property type="nucleotide sequence ID" value="NZ_QAON01000001.1"/>
</dbReference>
<keyword evidence="4" id="KW-1185">Reference proteome</keyword>
<comment type="caution">
    <text evidence="3">The sequence shown here is derived from an EMBL/GenBank/DDBJ whole genome shotgun (WGS) entry which is preliminary data.</text>
</comment>
<dbReference type="EMBL" id="QAON01000001">
    <property type="protein sequence ID" value="PTQ91096.1"/>
    <property type="molecule type" value="Genomic_DNA"/>
</dbReference>
<name>A0A2T5J3E2_9GAMM</name>
<keyword evidence="1" id="KW-0812">Transmembrane</keyword>
<sequence length="357" mass="40027">MSRQTTVVMSLAAQEDNLGDIEIRSVLLTWLQASNNELLLYRGTMSDSYINAYPLKGKYRLFLSYFALQLALLMAFFSGKRIVFCIAPGPQIVSASWRARLRDLLAFINIKIARLSGGRAIIVGRSYRGNPAHARLIQAYARQADILTFRDDISSPVLNGLGEVSPDLGFFAQQQGTKDRDLAVLVLREAQFISSDIFSNFVAAARAEGLKPTVVVQVHRDNKLAQELATKYGMDLVDWGQETHHQQTEKVEAIYARTAIIISNRLHGLIMGVRIGAIPFTLTSSKDTKLVPTMRVVMSNCRPIDLEQMSTISVSDWRSRIQDAISPESCDLVQQDLYRARQRLHDLELRVEGLVKD</sequence>
<accession>A0A2T5J3E2</accession>
<protein>
    <submittedName>
        <fullName evidence="3">Polysaccharide pyruvyl transferase</fullName>
    </submittedName>
</protein>
<reference evidence="3 4" key="1">
    <citation type="submission" date="2018-04" db="EMBL/GenBank/DDBJ databases">
        <title>Genomic Encyclopedia of Archaeal and Bacterial Type Strains, Phase II (KMG-II): from individual species to whole genera.</title>
        <authorList>
            <person name="Goeker M."/>
        </authorList>
    </citation>
    <scope>NUCLEOTIDE SEQUENCE [LARGE SCALE GENOMIC DNA]</scope>
    <source>
        <strain evidence="3 4">DSM 5822</strain>
    </source>
</reference>
<dbReference type="Proteomes" id="UP000244223">
    <property type="component" value="Unassembled WGS sequence"/>
</dbReference>
<gene>
    <name evidence="3" type="ORF">C8N29_101168</name>
</gene>
<dbReference type="OrthoDB" id="477186at2"/>
<keyword evidence="3" id="KW-0808">Transferase</keyword>
<proteinExistence type="predicted"/>
<evidence type="ECO:0000313" key="4">
    <source>
        <dbReference type="Proteomes" id="UP000244223"/>
    </source>
</evidence>
<evidence type="ECO:0000313" key="3">
    <source>
        <dbReference type="EMBL" id="PTQ91096.1"/>
    </source>
</evidence>
<dbReference type="GO" id="GO:0016740">
    <property type="term" value="F:transferase activity"/>
    <property type="evidence" value="ECO:0007669"/>
    <property type="project" value="UniProtKB-KW"/>
</dbReference>
<dbReference type="InterPro" id="IPR007345">
    <property type="entry name" value="Polysacch_pyruvyl_Trfase"/>
</dbReference>
<keyword evidence="1" id="KW-0472">Membrane</keyword>
<dbReference type="Pfam" id="PF04230">
    <property type="entry name" value="PS_pyruv_trans"/>
    <property type="match status" value="1"/>
</dbReference>
<dbReference type="AlphaFoldDB" id="A0A2T5J3E2"/>
<organism evidence="3 4">
    <name type="scientific">Agitococcus lubricus</name>
    <dbReference type="NCBI Taxonomy" id="1077255"/>
    <lineage>
        <taxon>Bacteria</taxon>
        <taxon>Pseudomonadati</taxon>
        <taxon>Pseudomonadota</taxon>
        <taxon>Gammaproteobacteria</taxon>
        <taxon>Moraxellales</taxon>
        <taxon>Moraxellaceae</taxon>
        <taxon>Agitococcus</taxon>
    </lineage>
</organism>
<evidence type="ECO:0000259" key="2">
    <source>
        <dbReference type="Pfam" id="PF04230"/>
    </source>
</evidence>